<protein>
    <submittedName>
        <fullName evidence="1">Uncharacterized protein</fullName>
    </submittedName>
</protein>
<dbReference type="Proteomes" id="UP000220768">
    <property type="component" value="Unassembled WGS sequence"/>
</dbReference>
<dbReference type="AlphaFoldDB" id="A0A2A6JFD5"/>
<accession>A0A2A6JFD5</accession>
<dbReference type="EMBL" id="NWSV01000003">
    <property type="protein sequence ID" value="PDT05014.1"/>
    <property type="molecule type" value="Genomic_DNA"/>
</dbReference>
<organism evidence="1 2">
    <name type="scientific">Rhizobium chutanense</name>
    <dbReference type="NCBI Taxonomy" id="2035448"/>
    <lineage>
        <taxon>Bacteria</taxon>
        <taxon>Pseudomonadati</taxon>
        <taxon>Pseudomonadota</taxon>
        <taxon>Alphaproteobacteria</taxon>
        <taxon>Hyphomicrobiales</taxon>
        <taxon>Rhizobiaceae</taxon>
        <taxon>Rhizobium/Agrobacterium group</taxon>
        <taxon>Rhizobium</taxon>
    </lineage>
</organism>
<gene>
    <name evidence="1" type="ORF">CO666_05065</name>
</gene>
<sequence length="259" mass="27915">MQLTQSRLKLQRAKAKIEEIKHVLGATGVHRFVARVDEESGDRFIQLKIFDPNDLVHVIIGETAYQLRSALDVAAVALARFNGTTDVKQVYFPIANSEHEFNAPTGSPQKKMNGLSQPVKDAIALISPYPGGNDLLVGLNDLCNTDKHNNLVASIPQVGNRISVDPYADIAGVVGSFAGRFASAMIDAGEGPYDGVEFKLTPDDGDASQIATLLTTKMRLAMGLIFSGTRYLDGSEAFTTLTAMSSMIESIIENLENAT</sequence>
<keyword evidence="2" id="KW-1185">Reference proteome</keyword>
<reference evidence="1 2" key="1">
    <citation type="submission" date="2017-09" db="EMBL/GenBank/DDBJ databases">
        <title>Comparative genomics of rhizobia isolated from Phaseolus vulgaris in China.</title>
        <authorList>
            <person name="Tong W."/>
        </authorList>
    </citation>
    <scope>NUCLEOTIDE SEQUENCE [LARGE SCALE GENOMIC DNA]</scope>
    <source>
        <strain evidence="1 2">C5</strain>
    </source>
</reference>
<evidence type="ECO:0000313" key="2">
    <source>
        <dbReference type="Proteomes" id="UP000220768"/>
    </source>
</evidence>
<evidence type="ECO:0000313" key="1">
    <source>
        <dbReference type="EMBL" id="PDT05014.1"/>
    </source>
</evidence>
<name>A0A2A6JFD5_9HYPH</name>
<comment type="caution">
    <text evidence="1">The sequence shown here is derived from an EMBL/GenBank/DDBJ whole genome shotgun (WGS) entry which is preliminary data.</text>
</comment>
<proteinExistence type="predicted"/>
<dbReference type="RefSeq" id="WP_097611044.1">
    <property type="nucleotide sequence ID" value="NZ_NWSV01000003.1"/>
</dbReference>